<protein>
    <submittedName>
        <fullName evidence="2">Uncharacterized protein</fullName>
    </submittedName>
</protein>
<dbReference type="HOGENOM" id="CLU_460171_0_0_1"/>
<organism evidence="2 3">
    <name type="scientific">Sphaerobolus stellatus (strain SS14)</name>
    <dbReference type="NCBI Taxonomy" id="990650"/>
    <lineage>
        <taxon>Eukaryota</taxon>
        <taxon>Fungi</taxon>
        <taxon>Dikarya</taxon>
        <taxon>Basidiomycota</taxon>
        <taxon>Agaricomycotina</taxon>
        <taxon>Agaricomycetes</taxon>
        <taxon>Phallomycetidae</taxon>
        <taxon>Geastrales</taxon>
        <taxon>Sphaerobolaceae</taxon>
        <taxon>Sphaerobolus</taxon>
    </lineage>
</organism>
<keyword evidence="3" id="KW-1185">Reference proteome</keyword>
<feature type="region of interest" description="Disordered" evidence="1">
    <location>
        <begin position="413"/>
        <end position="520"/>
    </location>
</feature>
<proteinExistence type="predicted"/>
<feature type="region of interest" description="Disordered" evidence="1">
    <location>
        <begin position="332"/>
        <end position="356"/>
    </location>
</feature>
<name>A0A0C9UGN9_SPHS4</name>
<dbReference type="Proteomes" id="UP000054279">
    <property type="component" value="Unassembled WGS sequence"/>
</dbReference>
<evidence type="ECO:0000313" key="2">
    <source>
        <dbReference type="EMBL" id="KIJ24601.1"/>
    </source>
</evidence>
<feature type="non-terminal residue" evidence="2">
    <location>
        <position position="572"/>
    </location>
</feature>
<reference evidence="2 3" key="1">
    <citation type="submission" date="2014-06" db="EMBL/GenBank/DDBJ databases">
        <title>Evolutionary Origins and Diversification of the Mycorrhizal Mutualists.</title>
        <authorList>
            <consortium name="DOE Joint Genome Institute"/>
            <consortium name="Mycorrhizal Genomics Consortium"/>
            <person name="Kohler A."/>
            <person name="Kuo A."/>
            <person name="Nagy L.G."/>
            <person name="Floudas D."/>
            <person name="Copeland A."/>
            <person name="Barry K.W."/>
            <person name="Cichocki N."/>
            <person name="Veneault-Fourrey C."/>
            <person name="LaButti K."/>
            <person name="Lindquist E.A."/>
            <person name="Lipzen A."/>
            <person name="Lundell T."/>
            <person name="Morin E."/>
            <person name="Murat C."/>
            <person name="Riley R."/>
            <person name="Ohm R."/>
            <person name="Sun H."/>
            <person name="Tunlid A."/>
            <person name="Henrissat B."/>
            <person name="Grigoriev I.V."/>
            <person name="Hibbett D.S."/>
            <person name="Martin F."/>
        </authorList>
    </citation>
    <scope>NUCLEOTIDE SEQUENCE [LARGE SCALE GENOMIC DNA]</scope>
    <source>
        <strain evidence="2 3">SS14</strain>
    </source>
</reference>
<sequence length="572" mass="62481">MSSPAPISTPNINALAVLCAKHIPAPPAPSHTPTPSTKALPDAALDAFAALAVSDPKERFATAIRIDRHRRKAVLYLASNQDASSVRSDTIAHLTDIWRRLKTLAEAYRSNETALLASNSRARSNALPVQLELDIMRSVYDFSSAVVRKRFDKWWPVLKWVKRSNGKASELSFANSGRLTQELEFTSMTYHLGTCAQFLDKLAPLPIPHTAHLTHPRDTTFTPFNCNMKAAARIARSVLSAPDFCEHLARKSDLAAPPRIRQAITKLISLQAHLTTLFNLARTSSSNTGKHLIFSYDFTIEVVDPASTLPEYISSWPTSPMEWHEFEEDISRQYHAQSSTSSPNNDLTPSARSYPFIPTQRTHPACSLIQHLETSSSSSKKPTLKYIGLSHRPCRGCVEWIEAFNEVDKDRVSVGRMPSSARERHGHGHSHTRKHASTSSTSKPASSSSSTSKPTSSSSSTSKPTSSSSSTSKPTSSSNSTTKPPTPTGPLTSSKPLSITIASPLPSKPASAPSSTSLPFIPYTTRPTSSKFTDDFVIPSLCSSAITPLLASRWVKSICEAREERERVIRAG</sequence>
<accession>A0A0C9UGN9</accession>
<dbReference type="EMBL" id="KN837473">
    <property type="protein sequence ID" value="KIJ24601.1"/>
    <property type="molecule type" value="Genomic_DNA"/>
</dbReference>
<evidence type="ECO:0000256" key="1">
    <source>
        <dbReference type="SAM" id="MobiDB-lite"/>
    </source>
</evidence>
<dbReference type="AlphaFoldDB" id="A0A0C9UGN9"/>
<feature type="compositionally biased region" description="Low complexity" evidence="1">
    <location>
        <begin position="437"/>
        <end position="519"/>
    </location>
</feature>
<evidence type="ECO:0000313" key="3">
    <source>
        <dbReference type="Proteomes" id="UP000054279"/>
    </source>
</evidence>
<feature type="compositionally biased region" description="Polar residues" evidence="1">
    <location>
        <begin position="334"/>
        <end position="351"/>
    </location>
</feature>
<gene>
    <name evidence="2" type="ORF">M422DRAFT_274578</name>
</gene>
<feature type="compositionally biased region" description="Basic residues" evidence="1">
    <location>
        <begin position="424"/>
        <end position="436"/>
    </location>
</feature>